<protein>
    <submittedName>
        <fullName evidence="4">Thioredoxin</fullName>
    </submittedName>
</protein>
<dbReference type="InterPro" id="IPR036249">
    <property type="entry name" value="Thioredoxin-like_sf"/>
</dbReference>
<dbReference type="SUPFAM" id="SSF52833">
    <property type="entry name" value="Thioredoxin-like"/>
    <property type="match status" value="1"/>
</dbReference>
<keyword evidence="1 2" id="KW-0732">Signal</keyword>
<dbReference type="InterPro" id="IPR051099">
    <property type="entry name" value="AGR/TXD"/>
</dbReference>
<organism evidence="4 5">
    <name type="scientific">Adhaeretor mobilis</name>
    <dbReference type="NCBI Taxonomy" id="1930276"/>
    <lineage>
        <taxon>Bacteria</taxon>
        <taxon>Pseudomonadati</taxon>
        <taxon>Planctomycetota</taxon>
        <taxon>Planctomycetia</taxon>
        <taxon>Pirellulales</taxon>
        <taxon>Lacipirellulaceae</taxon>
        <taxon>Adhaeretor</taxon>
    </lineage>
</organism>
<feature type="domain" description="Thioredoxin-like fold" evidence="3">
    <location>
        <begin position="86"/>
        <end position="175"/>
    </location>
</feature>
<sequence precursor="true">MNVFVRSGLAGLVISVAVTTATAEEPATTQATPDGKAPAVAPSQAAAAESKPTVVPAAISDGRCKARPLQHGVFRFTRYPAAWTAAQKTGRPILIFATSQQCPYCVKMIEGTYKQKHITQLVAGSFETVYVDRHAQPELVKKLNIKWYPTTIVVTPGNKVVAKIEGYVEPNAFTTRIHTSLASAAKKSKLAEAAKTERK</sequence>
<proteinExistence type="predicted"/>
<gene>
    <name evidence="4" type="ORF">HG15A2_20130</name>
</gene>
<dbReference type="InterPro" id="IPR012336">
    <property type="entry name" value="Thioredoxin-like_fold"/>
</dbReference>
<dbReference type="KEGG" id="amob:HG15A2_20130"/>
<evidence type="ECO:0000259" key="3">
    <source>
        <dbReference type="Pfam" id="PF13098"/>
    </source>
</evidence>
<reference evidence="4 5" key="1">
    <citation type="submission" date="2019-02" db="EMBL/GenBank/DDBJ databases">
        <title>Deep-cultivation of Planctomycetes and their phenomic and genomic characterization uncovers novel biology.</title>
        <authorList>
            <person name="Wiegand S."/>
            <person name="Jogler M."/>
            <person name="Boedeker C."/>
            <person name="Pinto D."/>
            <person name="Vollmers J."/>
            <person name="Rivas-Marin E."/>
            <person name="Kohn T."/>
            <person name="Peeters S.H."/>
            <person name="Heuer A."/>
            <person name="Rast P."/>
            <person name="Oberbeckmann S."/>
            <person name="Bunk B."/>
            <person name="Jeske O."/>
            <person name="Meyerdierks A."/>
            <person name="Storesund J.E."/>
            <person name="Kallscheuer N."/>
            <person name="Luecker S."/>
            <person name="Lage O.M."/>
            <person name="Pohl T."/>
            <person name="Merkel B.J."/>
            <person name="Hornburger P."/>
            <person name="Mueller R.-W."/>
            <person name="Bruemmer F."/>
            <person name="Labrenz M."/>
            <person name="Spormann A.M."/>
            <person name="Op den Camp H."/>
            <person name="Overmann J."/>
            <person name="Amann R."/>
            <person name="Jetten M.S.M."/>
            <person name="Mascher T."/>
            <person name="Medema M.H."/>
            <person name="Devos D.P."/>
            <person name="Kaster A.-K."/>
            <person name="Ovreas L."/>
            <person name="Rohde M."/>
            <person name="Galperin M.Y."/>
            <person name="Jogler C."/>
        </authorList>
    </citation>
    <scope>NUCLEOTIDE SEQUENCE [LARGE SCALE GENOMIC DNA]</scope>
    <source>
        <strain evidence="4 5">HG15A2</strain>
    </source>
</reference>
<dbReference type="Gene3D" id="3.40.30.10">
    <property type="entry name" value="Glutaredoxin"/>
    <property type="match status" value="1"/>
</dbReference>
<dbReference type="PANTHER" id="PTHR15337">
    <property type="entry name" value="ANTERIOR GRADIENT PROTEIN-RELATED"/>
    <property type="match status" value="1"/>
</dbReference>
<accession>A0A517MV17</accession>
<evidence type="ECO:0000256" key="2">
    <source>
        <dbReference type="SAM" id="SignalP"/>
    </source>
</evidence>
<evidence type="ECO:0000256" key="1">
    <source>
        <dbReference type="ARBA" id="ARBA00022729"/>
    </source>
</evidence>
<dbReference type="PANTHER" id="PTHR15337:SF11">
    <property type="entry name" value="THIOREDOXIN DOMAIN-CONTAINING PROTEIN"/>
    <property type="match status" value="1"/>
</dbReference>
<dbReference type="AlphaFoldDB" id="A0A517MV17"/>
<dbReference type="EMBL" id="CP036263">
    <property type="protein sequence ID" value="QDS98730.1"/>
    <property type="molecule type" value="Genomic_DNA"/>
</dbReference>
<name>A0A517MV17_9BACT</name>
<feature type="chain" id="PRO_5021811620" evidence="2">
    <location>
        <begin position="24"/>
        <end position="199"/>
    </location>
</feature>
<dbReference type="Proteomes" id="UP000319852">
    <property type="component" value="Chromosome"/>
</dbReference>
<evidence type="ECO:0000313" key="5">
    <source>
        <dbReference type="Proteomes" id="UP000319852"/>
    </source>
</evidence>
<dbReference type="RefSeq" id="WP_218932442.1">
    <property type="nucleotide sequence ID" value="NZ_CP036263.1"/>
</dbReference>
<keyword evidence="5" id="KW-1185">Reference proteome</keyword>
<feature type="signal peptide" evidence="2">
    <location>
        <begin position="1"/>
        <end position="23"/>
    </location>
</feature>
<dbReference type="Pfam" id="PF13098">
    <property type="entry name" value="Thioredoxin_2"/>
    <property type="match status" value="1"/>
</dbReference>
<evidence type="ECO:0000313" key="4">
    <source>
        <dbReference type="EMBL" id="QDS98730.1"/>
    </source>
</evidence>